<reference evidence="2" key="1">
    <citation type="submission" date="2023-04" db="EMBL/GenBank/DDBJ databases">
        <title>Black Yeasts Isolated from many extreme environments.</title>
        <authorList>
            <person name="Coleine C."/>
            <person name="Stajich J.E."/>
            <person name="Selbmann L."/>
        </authorList>
    </citation>
    <scope>NUCLEOTIDE SEQUENCE</scope>
    <source>
        <strain evidence="2">CCFEE 5312</strain>
    </source>
</reference>
<gene>
    <name evidence="2" type="ORF">LTR09_010943</name>
</gene>
<dbReference type="EMBL" id="JAWDJX010000058">
    <property type="protein sequence ID" value="KAK3047685.1"/>
    <property type="molecule type" value="Genomic_DNA"/>
</dbReference>
<keyword evidence="3" id="KW-1185">Reference proteome</keyword>
<feature type="compositionally biased region" description="Low complexity" evidence="1">
    <location>
        <begin position="16"/>
        <end position="27"/>
    </location>
</feature>
<feature type="region of interest" description="Disordered" evidence="1">
    <location>
        <begin position="15"/>
        <end position="43"/>
    </location>
</feature>
<sequence length="276" mass="28887">MRCFTLCVSYVDQAKASVSSPPASSSVQRDVEDGPEDHDAAAARQLQDELEGDILQALEGKAVDAAVEADLVQGEVDGNNGSEGQIVVGEEEEEVLEDSAVEEAHGEEADVGGMAVQADASSPIENSLPEIDSDDGVDDELFRDMMSVYEDTYQTSSGPGYGEDGGFQLLVAWNGTTEVSVTRSEVTYPNSGIPNQGERDPYIIATILALERQLAAIQNQLSTLRVQQAQVTAASDLNGNEEPGDQPLQAQEIAAGTARPGDGDGAAIISGASNLA</sequence>
<comment type="caution">
    <text evidence="2">The sequence shown here is derived from an EMBL/GenBank/DDBJ whole genome shotgun (WGS) entry which is preliminary data.</text>
</comment>
<name>A0AAJ0DCW2_9PEZI</name>
<proteinExistence type="predicted"/>
<evidence type="ECO:0000256" key="1">
    <source>
        <dbReference type="SAM" id="MobiDB-lite"/>
    </source>
</evidence>
<accession>A0AAJ0DCW2</accession>
<evidence type="ECO:0000313" key="3">
    <source>
        <dbReference type="Proteomes" id="UP001271007"/>
    </source>
</evidence>
<organism evidence="2 3">
    <name type="scientific">Extremus antarcticus</name>
    <dbReference type="NCBI Taxonomy" id="702011"/>
    <lineage>
        <taxon>Eukaryota</taxon>
        <taxon>Fungi</taxon>
        <taxon>Dikarya</taxon>
        <taxon>Ascomycota</taxon>
        <taxon>Pezizomycotina</taxon>
        <taxon>Dothideomycetes</taxon>
        <taxon>Dothideomycetidae</taxon>
        <taxon>Mycosphaerellales</taxon>
        <taxon>Extremaceae</taxon>
        <taxon>Extremus</taxon>
    </lineage>
</organism>
<feature type="region of interest" description="Disordered" evidence="1">
    <location>
        <begin position="256"/>
        <end position="276"/>
    </location>
</feature>
<protein>
    <submittedName>
        <fullName evidence="2">Uncharacterized protein</fullName>
    </submittedName>
</protein>
<dbReference type="AlphaFoldDB" id="A0AAJ0DCW2"/>
<feature type="compositionally biased region" description="Basic and acidic residues" evidence="1">
    <location>
        <begin position="29"/>
        <end position="41"/>
    </location>
</feature>
<feature type="compositionally biased region" description="Low complexity" evidence="1">
    <location>
        <begin position="265"/>
        <end position="276"/>
    </location>
</feature>
<evidence type="ECO:0000313" key="2">
    <source>
        <dbReference type="EMBL" id="KAK3047685.1"/>
    </source>
</evidence>
<dbReference type="Proteomes" id="UP001271007">
    <property type="component" value="Unassembled WGS sequence"/>
</dbReference>